<evidence type="ECO:0000313" key="5">
    <source>
        <dbReference type="Proteomes" id="UP000886998"/>
    </source>
</evidence>
<feature type="transmembrane region" description="Helical" evidence="2">
    <location>
        <begin position="59"/>
        <end position="81"/>
    </location>
</feature>
<keyword evidence="5" id="KW-1185">Reference proteome</keyword>
<feature type="chain" id="PRO_5036474624" evidence="3">
    <location>
        <begin position="19"/>
        <end position="167"/>
    </location>
</feature>
<evidence type="ECO:0000256" key="1">
    <source>
        <dbReference type="SAM" id="MobiDB-lite"/>
    </source>
</evidence>
<gene>
    <name evidence="4" type="primary">X975_19715</name>
    <name evidence="4" type="ORF">TNIN_469261</name>
</gene>
<keyword evidence="2" id="KW-1133">Transmembrane helix</keyword>
<accession>A0A8X7CQL7</accession>
<dbReference type="EMBL" id="BMAV01020854">
    <property type="protein sequence ID" value="GFY74630.1"/>
    <property type="molecule type" value="Genomic_DNA"/>
</dbReference>
<feature type="transmembrane region" description="Helical" evidence="2">
    <location>
        <begin position="93"/>
        <end position="115"/>
    </location>
</feature>
<feature type="compositionally biased region" description="Basic and acidic residues" evidence="1">
    <location>
        <begin position="153"/>
        <end position="167"/>
    </location>
</feature>
<evidence type="ECO:0000256" key="3">
    <source>
        <dbReference type="SAM" id="SignalP"/>
    </source>
</evidence>
<dbReference type="InterPro" id="IPR037185">
    <property type="entry name" value="EmrE-like"/>
</dbReference>
<evidence type="ECO:0000256" key="2">
    <source>
        <dbReference type="SAM" id="Phobius"/>
    </source>
</evidence>
<protein>
    <submittedName>
        <fullName evidence="4">Transmembrane protein 42</fullName>
    </submittedName>
</protein>
<dbReference type="OrthoDB" id="5854584at2759"/>
<dbReference type="PANTHER" id="PTHR31965:SF1">
    <property type="entry name" value="TRANSMEMBRANE PROTEIN 42"/>
    <property type="match status" value="1"/>
</dbReference>
<evidence type="ECO:0000313" key="4">
    <source>
        <dbReference type="EMBL" id="GFY74630.1"/>
    </source>
</evidence>
<dbReference type="InterPro" id="IPR039632">
    <property type="entry name" value="TMEM42"/>
</dbReference>
<keyword evidence="2" id="KW-0472">Membrane</keyword>
<reference evidence="4" key="1">
    <citation type="submission" date="2020-08" db="EMBL/GenBank/DDBJ databases">
        <title>Multicomponent nature underlies the extraordinary mechanical properties of spider dragline silk.</title>
        <authorList>
            <person name="Kono N."/>
            <person name="Nakamura H."/>
            <person name="Mori M."/>
            <person name="Yoshida Y."/>
            <person name="Ohtoshi R."/>
            <person name="Malay A.D."/>
            <person name="Moran D.A.P."/>
            <person name="Tomita M."/>
            <person name="Numata K."/>
            <person name="Arakawa K."/>
        </authorList>
    </citation>
    <scope>NUCLEOTIDE SEQUENCE</scope>
</reference>
<feature type="signal peptide" evidence="3">
    <location>
        <begin position="1"/>
        <end position="18"/>
    </location>
</feature>
<dbReference type="PANTHER" id="PTHR31965">
    <property type="entry name" value="TRANSMEMBRANE PROTEIN 42"/>
    <property type="match status" value="1"/>
</dbReference>
<name>A0A8X7CQL7_9ARAC</name>
<keyword evidence="3" id="KW-0732">Signal</keyword>
<organism evidence="4 5">
    <name type="scientific">Trichonephila inaurata madagascariensis</name>
    <dbReference type="NCBI Taxonomy" id="2747483"/>
    <lineage>
        <taxon>Eukaryota</taxon>
        <taxon>Metazoa</taxon>
        <taxon>Ecdysozoa</taxon>
        <taxon>Arthropoda</taxon>
        <taxon>Chelicerata</taxon>
        <taxon>Arachnida</taxon>
        <taxon>Araneae</taxon>
        <taxon>Araneomorphae</taxon>
        <taxon>Entelegynae</taxon>
        <taxon>Araneoidea</taxon>
        <taxon>Nephilidae</taxon>
        <taxon>Trichonephila</taxon>
        <taxon>Trichonephila inaurata</taxon>
    </lineage>
</organism>
<dbReference type="AlphaFoldDB" id="A0A8X7CQL7"/>
<dbReference type="Proteomes" id="UP000886998">
    <property type="component" value="Unassembled WGS sequence"/>
</dbReference>
<dbReference type="SUPFAM" id="SSF103481">
    <property type="entry name" value="Multidrug resistance efflux transporter EmrE"/>
    <property type="match status" value="1"/>
</dbReference>
<keyword evidence="2 4" id="KW-0812">Transmembrane</keyword>
<dbReference type="Gene3D" id="1.10.3730.20">
    <property type="match status" value="1"/>
</dbReference>
<feature type="region of interest" description="Disordered" evidence="1">
    <location>
        <begin position="140"/>
        <end position="167"/>
    </location>
</feature>
<sequence>MKGITFSLLSGFLAATASLCGKFSMAAEKALMFCETFMENLPSADNKKTFSVTPVCQNVLFITRVGFFLAMLLSNALMWTFFTKALRLSATTLEATITNTAANFLFTAVYGQVFFGETVTFLWWLGTTLIITGLTLMHKADEEEEQQQPPPPPEREENNSSDKVKSE</sequence>
<proteinExistence type="predicted"/>
<comment type="caution">
    <text evidence="4">The sequence shown here is derived from an EMBL/GenBank/DDBJ whole genome shotgun (WGS) entry which is preliminary data.</text>
</comment>